<dbReference type="STRING" id="714943.Mucpa_1442"/>
<reference evidence="2" key="1">
    <citation type="submission" date="2011-09" db="EMBL/GenBank/DDBJ databases">
        <title>The permanent draft genome of Mucilaginibacter paludis DSM 18603.</title>
        <authorList>
            <consortium name="US DOE Joint Genome Institute (JGI-PGF)"/>
            <person name="Lucas S."/>
            <person name="Han J."/>
            <person name="Lapidus A."/>
            <person name="Bruce D."/>
            <person name="Goodwin L."/>
            <person name="Pitluck S."/>
            <person name="Peters L."/>
            <person name="Kyrpides N."/>
            <person name="Mavromatis K."/>
            <person name="Ivanova N."/>
            <person name="Mikhailova N."/>
            <person name="Held B."/>
            <person name="Detter J.C."/>
            <person name="Tapia R."/>
            <person name="Han C."/>
            <person name="Land M."/>
            <person name="Hauser L."/>
            <person name="Markowitz V."/>
            <person name="Cheng J.-F."/>
            <person name="Hugenholtz P."/>
            <person name="Woyke T."/>
            <person name="Wu D."/>
            <person name="Tindall B."/>
            <person name="Brambilla E."/>
            <person name="Klenk H.-P."/>
            <person name="Eisen J.A."/>
        </authorList>
    </citation>
    <scope>NUCLEOTIDE SEQUENCE [LARGE SCALE GENOMIC DNA]</scope>
    <source>
        <strain evidence="2">DSM 18603</strain>
    </source>
</reference>
<accession>H1XZB2</accession>
<dbReference type="Proteomes" id="UP000002774">
    <property type="component" value="Chromosome"/>
</dbReference>
<organism evidence="2 3">
    <name type="scientific">Mucilaginibacter paludis DSM 18603</name>
    <dbReference type="NCBI Taxonomy" id="714943"/>
    <lineage>
        <taxon>Bacteria</taxon>
        <taxon>Pseudomonadati</taxon>
        <taxon>Bacteroidota</taxon>
        <taxon>Sphingobacteriia</taxon>
        <taxon>Sphingobacteriales</taxon>
        <taxon>Sphingobacteriaceae</taxon>
        <taxon>Mucilaginibacter</taxon>
    </lineage>
</organism>
<evidence type="ECO:0000259" key="1">
    <source>
        <dbReference type="Pfam" id="PF14905"/>
    </source>
</evidence>
<dbReference type="AlphaFoldDB" id="H1XZB2"/>
<feature type="domain" description="Outer membrane protein beta-barrel" evidence="1">
    <location>
        <begin position="444"/>
        <end position="871"/>
    </location>
</feature>
<dbReference type="HOGENOM" id="CLU_327561_0_0_10"/>
<gene>
    <name evidence="2" type="ORF">Mucpa_1442</name>
</gene>
<name>H1XZB2_9SPHI</name>
<evidence type="ECO:0000313" key="3">
    <source>
        <dbReference type="Proteomes" id="UP000002774"/>
    </source>
</evidence>
<dbReference type="Pfam" id="PF14905">
    <property type="entry name" value="OMP_b-brl_3"/>
    <property type="match status" value="1"/>
</dbReference>
<proteinExistence type="predicted"/>
<protein>
    <recommendedName>
        <fullName evidence="1">Outer membrane protein beta-barrel domain-containing protein</fullName>
    </recommendedName>
</protein>
<keyword evidence="3" id="KW-1185">Reference proteome</keyword>
<dbReference type="EMBL" id="CM001403">
    <property type="protein sequence ID" value="EHQ25600.1"/>
    <property type="molecule type" value="Genomic_DNA"/>
</dbReference>
<evidence type="ECO:0000313" key="2">
    <source>
        <dbReference type="EMBL" id="EHQ25600.1"/>
    </source>
</evidence>
<sequence>MRVMALIPKFNGFLTQAISMNKLFILFFFILPVFQRAFAQEINITGKIINKDTHKPITDGTITIYSAPKKTYVTFSDSTGRFNFPLYLYKRANNIKIGGLNYIDFLIDNSISIDTLRKNSYFLGEYQISAKNLVLHEVKIKKKRYNDTTRIDLSKRVFERSVMVSDLFSSQMGFSKDAKGQLYFKGKAVSDVLVNNGSFFGKNNMDIYSLLPALVINNIEVTESDIDSVTNTTMLRPTVKVNISLKDKFNKGKFGNANIGGGTLDRYLVNANLYTYRDKEQFSISANSNNVNIGDNLIGQPIVKFSTNSNYANANSLKLFYRNILFKKIEIEFTVKGNFENKDFRSESERQDQTIDQFSKVVNTIRSKTFGISETGFSLNYKIDPLNTIAFSQKLEYNKLKETDSLNYNISFNGNNTVSQQFKNRNITNYLLSSKMLYSKRFTSKKGRLLTIDINKDNYNPETSEINDVVNLHNDAFSRYFVNGRRHADESDITLNTNFTEPIGDASNIVFFAVYKTDHINYQSDIDSDTIKAELNNLFKVSNQYYQSGIKVQKTFDKISLNGAVSEILNLRSVSGTAYDAARYFHINSSVKLDYKINSKKNLLLDFITETHYPDINQLTNITNTFDLISQMNSNVKLIPEQKTSIRLEYNIKKTDQERLSFTGGADYFRSKFGSNITYTPNGIQNFFLDNIGNSKSGQLGFSIFKNITDKFYLNYNSSISYQETPAIVDRALFVNNGVNLNQSFSTSKEIVKSVLSITPVVSFFFNKSYYNSTSSVITNIIYSDNIAVNLYTIQINLYPYANYNHSITNNLSFSMNAAIKKNILKKYGTLWIQGYDIFNSFKFNNNYAGSTYTQSTSYSNLNRYIIIGFSLQFNNMK</sequence>
<dbReference type="InterPro" id="IPR041700">
    <property type="entry name" value="OMP_b-brl_3"/>
</dbReference>
<dbReference type="eggNOG" id="COG1629">
    <property type="taxonomic scope" value="Bacteria"/>
</dbReference>